<dbReference type="RefSeq" id="WP_066251736.1">
    <property type="nucleotide sequence ID" value="NZ_CP134501.1"/>
</dbReference>
<feature type="signal peptide" evidence="1">
    <location>
        <begin position="1"/>
        <end position="25"/>
    </location>
</feature>
<sequence length="133" mass="15136">MKKKWLKIALTSILAVGALVPVASAANYKFHFDVTTNFLTGRAYTNYAWKFTDKENPVVKITSIDSNWTAGVRMENSEGAKRSSNLYTKKAGNYTLTNNGAKASYKYRLKIWKEKGGKFDRFTMKGKWNPDTY</sequence>
<dbReference type="Proteomes" id="UP001303701">
    <property type="component" value="Chromosome"/>
</dbReference>
<proteinExistence type="predicted"/>
<gene>
    <name evidence="2" type="ORF">RI196_01035</name>
</gene>
<name>A0ABY9WB19_9BACI</name>
<evidence type="ECO:0000313" key="2">
    <source>
        <dbReference type="EMBL" id="WNF33339.1"/>
    </source>
</evidence>
<evidence type="ECO:0000313" key="3">
    <source>
        <dbReference type="Proteomes" id="UP001303701"/>
    </source>
</evidence>
<evidence type="ECO:0000256" key="1">
    <source>
        <dbReference type="SAM" id="SignalP"/>
    </source>
</evidence>
<feature type="chain" id="PRO_5045387793" evidence="1">
    <location>
        <begin position="26"/>
        <end position="133"/>
    </location>
</feature>
<dbReference type="EMBL" id="CP134501">
    <property type="protein sequence ID" value="WNF33339.1"/>
    <property type="molecule type" value="Genomic_DNA"/>
</dbReference>
<keyword evidence="1" id="KW-0732">Signal</keyword>
<organism evidence="2 3">
    <name type="scientific">Aeribacillus composti</name>
    <dbReference type="NCBI Taxonomy" id="1868734"/>
    <lineage>
        <taxon>Bacteria</taxon>
        <taxon>Bacillati</taxon>
        <taxon>Bacillota</taxon>
        <taxon>Bacilli</taxon>
        <taxon>Bacillales</taxon>
        <taxon>Bacillaceae</taxon>
        <taxon>Aeribacillus</taxon>
    </lineage>
</organism>
<accession>A0ABY9WB19</accession>
<keyword evidence="3" id="KW-1185">Reference proteome</keyword>
<reference evidence="2 3" key="1">
    <citation type="submission" date="2023-09" db="EMBL/GenBank/DDBJ databases">
        <title>Different Types of Thermotolerant Ring-Cleaving Dioxygenases derived from Aeribacillus composti HB-1 applied for multiple aromatic hydrocarbons removal.</title>
        <authorList>
            <person name="Cao L."/>
            <person name="Li M."/>
            <person name="Ma T."/>
        </authorList>
    </citation>
    <scope>NUCLEOTIDE SEQUENCE [LARGE SCALE GENOMIC DNA]</scope>
    <source>
        <strain evidence="2 3">HB-1</strain>
    </source>
</reference>
<protein>
    <submittedName>
        <fullName evidence="2">Uncharacterized protein</fullName>
    </submittedName>
</protein>
<dbReference type="GeneID" id="301124519"/>